<feature type="region of interest" description="Disordered" evidence="2">
    <location>
        <begin position="182"/>
        <end position="204"/>
    </location>
</feature>
<organism evidence="3 4">
    <name type="scientific">Phytophthora infestans</name>
    <name type="common">Potato late blight agent</name>
    <name type="synonym">Botrytis infestans</name>
    <dbReference type="NCBI Taxonomy" id="4787"/>
    <lineage>
        <taxon>Eukaryota</taxon>
        <taxon>Sar</taxon>
        <taxon>Stramenopiles</taxon>
        <taxon>Oomycota</taxon>
        <taxon>Peronosporomycetes</taxon>
        <taxon>Peronosporales</taxon>
        <taxon>Peronosporaceae</taxon>
        <taxon>Phytophthora</taxon>
    </lineage>
</organism>
<evidence type="ECO:0000313" key="3">
    <source>
        <dbReference type="EMBL" id="KAF4146823.1"/>
    </source>
</evidence>
<evidence type="ECO:0000256" key="1">
    <source>
        <dbReference type="SAM" id="Coils"/>
    </source>
</evidence>
<feature type="coiled-coil region" evidence="1">
    <location>
        <begin position="136"/>
        <end position="163"/>
    </location>
</feature>
<protein>
    <submittedName>
        <fullName evidence="3">Uncharacterized protein</fullName>
    </submittedName>
</protein>
<dbReference type="AlphaFoldDB" id="A0A8S9V2L3"/>
<reference evidence="3" key="1">
    <citation type="submission" date="2020-03" db="EMBL/GenBank/DDBJ databases">
        <title>Hybrid Assembly of Korean Phytophthora infestans isolates.</title>
        <authorList>
            <person name="Prokchorchik M."/>
            <person name="Lee Y."/>
            <person name="Seo J."/>
            <person name="Cho J.-H."/>
            <person name="Park Y.-E."/>
            <person name="Jang D.-C."/>
            <person name="Im J.-S."/>
            <person name="Choi J.-G."/>
            <person name="Park H.-J."/>
            <person name="Lee G.-B."/>
            <person name="Lee Y.-G."/>
            <person name="Hong S.-Y."/>
            <person name="Cho K."/>
            <person name="Sohn K.H."/>
        </authorList>
    </citation>
    <scope>NUCLEOTIDE SEQUENCE</scope>
    <source>
        <strain evidence="3">KR_2_A2</strain>
    </source>
</reference>
<dbReference type="EMBL" id="JAACNO010000556">
    <property type="protein sequence ID" value="KAF4146823.1"/>
    <property type="molecule type" value="Genomic_DNA"/>
</dbReference>
<evidence type="ECO:0000256" key="2">
    <source>
        <dbReference type="SAM" id="MobiDB-lite"/>
    </source>
</evidence>
<comment type="caution">
    <text evidence="3">The sequence shown here is derived from an EMBL/GenBank/DDBJ whole genome shotgun (WGS) entry which is preliminary data.</text>
</comment>
<keyword evidence="1" id="KW-0175">Coiled coil</keyword>
<sequence length="204" mass="23177">MFDTWIHQASAAAITEGLRQSGRYKLLFMVRLESGRVVNDDLATIEIVLNSIELEIIPYVIIVNSVKKRQYDKMMEKVFDAYIAFMPVIDALDEEKNAVIELPGEIESFIRFDTPTVEILPQAVKPINIGDFKKVSESLRQEQEQLLNDKELLTQRMAELGRKSNSRGIFSRIGDFLSSITEHPASSSDRSNTTARSWSFSSWG</sequence>
<name>A0A8S9V2L3_PHYIN</name>
<gene>
    <name evidence="3" type="ORF">GN958_ATG03960</name>
</gene>
<dbReference type="Proteomes" id="UP000704712">
    <property type="component" value="Unassembled WGS sequence"/>
</dbReference>
<accession>A0A8S9V2L3</accession>
<proteinExistence type="predicted"/>
<evidence type="ECO:0000313" key="4">
    <source>
        <dbReference type="Proteomes" id="UP000704712"/>
    </source>
</evidence>